<feature type="transmembrane region" description="Helical" evidence="3">
    <location>
        <begin position="5"/>
        <end position="24"/>
    </location>
</feature>
<organism evidence="5 6">
    <name type="scientific">Pyrobaculum oguniense (strain DSM 13380 / JCM 10595 / TE7)</name>
    <dbReference type="NCBI Taxonomy" id="698757"/>
    <lineage>
        <taxon>Archaea</taxon>
        <taxon>Thermoproteota</taxon>
        <taxon>Thermoprotei</taxon>
        <taxon>Thermoproteales</taxon>
        <taxon>Thermoproteaceae</taxon>
        <taxon>Pyrobaculum</taxon>
    </lineage>
</organism>
<reference evidence="5 6" key="1">
    <citation type="journal article" date="2012" name="Stand. Genomic Sci.">
        <title>Complete genome sequence of Pyrobaculum oguniense.</title>
        <authorList>
            <person name="Bernick D.L."/>
            <person name="Karplus K."/>
            <person name="Lui L.M."/>
            <person name="Coker J.K."/>
            <person name="Murphy J.N."/>
            <person name="Chan P.P."/>
            <person name="Cozen A.E."/>
            <person name="Lowe T.M."/>
        </authorList>
    </citation>
    <scope>NUCLEOTIDE SEQUENCE [LARGE SCALE GENOMIC DNA]</scope>
    <source>
        <strain evidence="5 6">TE7</strain>
    </source>
</reference>
<dbReference type="AlphaFoldDB" id="H6Q909"/>
<dbReference type="SUPFAM" id="SSF53822">
    <property type="entry name" value="Periplasmic binding protein-like I"/>
    <property type="match status" value="1"/>
</dbReference>
<sequence>MSRVVYIGIIIILILAVVASFLAFQSPPPVATPTGTQTPPATTPTISPTPAATPQVVKVGFLGPVTTTYGTIALNSIRLAVEEINNAGGVLGRRIEIVVFDDQNRPDLAVTGFRKLVEEDKVVAVFGVHSSAVGLALLPLIKEAKVPVFAMGAVADAIDVQVAMNESLKYWFRFNVNASMHALMVTEPAKYIAQKSGFTKVGLLYDQHAWTEAVVKRAKEELAKAGLQIVYEGTIDPGKTTSFVPMLSKARDAGVQILLVWTAYGDGKVLQRDYYSMKPPFVLIQFDVVGMGTLQWDVTGGSLPYQIFAWYFFAKTPEAQKFSKAYEERYEPLRYFYPPYFMYDAVYAWKSAVEKAGTFSGDAVADALYKYGYSGVSGYWKFTAGHSPLFGPGYITTVAVQWTEKGDVKIVWPPNLAEGDVSLPPWMK</sequence>
<dbReference type="KEGG" id="pog:Pogu_1361"/>
<dbReference type="CDD" id="cd06345">
    <property type="entry name" value="PBP1_ABC_ligand_binding-like"/>
    <property type="match status" value="1"/>
</dbReference>
<dbReference type="Proteomes" id="UP000009062">
    <property type="component" value="Chromosome"/>
</dbReference>
<gene>
    <name evidence="5" type="ordered locus">Pogu_1361</name>
</gene>
<dbReference type="STRING" id="698757.Pogu_1361"/>
<dbReference type="InterPro" id="IPR028081">
    <property type="entry name" value="Leu-bd"/>
</dbReference>
<keyword evidence="3" id="KW-0472">Membrane</keyword>
<keyword evidence="3" id="KW-1133">Transmembrane helix</keyword>
<dbReference type="PANTHER" id="PTHR30483:SF6">
    <property type="entry name" value="PERIPLASMIC BINDING PROTEIN OF ABC TRANSPORTER FOR NATURAL AMINO ACIDS"/>
    <property type="match status" value="1"/>
</dbReference>
<dbReference type="Pfam" id="PF13458">
    <property type="entry name" value="Peripla_BP_6"/>
    <property type="match status" value="1"/>
</dbReference>
<accession>H6Q909</accession>
<keyword evidence="6" id="KW-1185">Reference proteome</keyword>
<protein>
    <submittedName>
        <fullName evidence="5">ABC-type branched-chain amino acid transport systems, periplasmic component</fullName>
    </submittedName>
</protein>
<feature type="domain" description="Leucine-binding protein" evidence="4">
    <location>
        <begin position="57"/>
        <end position="399"/>
    </location>
</feature>
<dbReference type="InterPro" id="IPR028082">
    <property type="entry name" value="Peripla_BP_I"/>
</dbReference>
<proteinExistence type="predicted"/>
<name>H6Q909_PYROT</name>
<dbReference type="Gene3D" id="3.40.50.2300">
    <property type="match status" value="2"/>
</dbReference>
<dbReference type="PANTHER" id="PTHR30483">
    <property type="entry name" value="LEUCINE-SPECIFIC-BINDING PROTEIN"/>
    <property type="match status" value="1"/>
</dbReference>
<evidence type="ECO:0000313" key="5">
    <source>
        <dbReference type="EMBL" id="AFA39388.1"/>
    </source>
</evidence>
<dbReference type="HOGENOM" id="CLU_027128_4_2_2"/>
<evidence type="ECO:0000256" key="3">
    <source>
        <dbReference type="SAM" id="Phobius"/>
    </source>
</evidence>
<keyword evidence="1" id="KW-0732">Signal</keyword>
<keyword evidence="3" id="KW-0812">Transmembrane</keyword>
<evidence type="ECO:0000256" key="1">
    <source>
        <dbReference type="ARBA" id="ARBA00022729"/>
    </source>
</evidence>
<dbReference type="InterPro" id="IPR051010">
    <property type="entry name" value="BCAA_transport"/>
</dbReference>
<evidence type="ECO:0000256" key="2">
    <source>
        <dbReference type="SAM" id="MobiDB-lite"/>
    </source>
</evidence>
<feature type="region of interest" description="Disordered" evidence="2">
    <location>
        <begin position="30"/>
        <end position="49"/>
    </location>
</feature>
<evidence type="ECO:0000313" key="6">
    <source>
        <dbReference type="Proteomes" id="UP000009062"/>
    </source>
</evidence>
<feature type="compositionally biased region" description="Low complexity" evidence="2">
    <location>
        <begin position="32"/>
        <end position="49"/>
    </location>
</feature>
<dbReference type="eggNOG" id="arCOG01020">
    <property type="taxonomic scope" value="Archaea"/>
</dbReference>
<evidence type="ECO:0000259" key="4">
    <source>
        <dbReference type="Pfam" id="PF13458"/>
    </source>
</evidence>
<dbReference type="EMBL" id="CP003316">
    <property type="protein sequence ID" value="AFA39388.1"/>
    <property type="molecule type" value="Genomic_DNA"/>
</dbReference>